<dbReference type="InterPro" id="IPR011075">
    <property type="entry name" value="TetR_C"/>
</dbReference>
<dbReference type="OrthoDB" id="7185252at2"/>
<feature type="DNA-binding region" description="H-T-H motif" evidence="4">
    <location>
        <begin position="47"/>
        <end position="66"/>
    </location>
</feature>
<dbReference type="PROSITE" id="PS50977">
    <property type="entry name" value="HTH_TETR_2"/>
    <property type="match status" value="1"/>
</dbReference>
<dbReference type="Proteomes" id="UP000249130">
    <property type="component" value="Unassembled WGS sequence"/>
</dbReference>
<feature type="domain" description="HTH tetR-type" evidence="6">
    <location>
        <begin position="24"/>
        <end position="84"/>
    </location>
</feature>
<keyword evidence="8" id="KW-1185">Reference proteome</keyword>
<evidence type="ECO:0000256" key="2">
    <source>
        <dbReference type="ARBA" id="ARBA00023125"/>
    </source>
</evidence>
<dbReference type="SUPFAM" id="SSF48498">
    <property type="entry name" value="Tetracyclin repressor-like, C-terminal domain"/>
    <property type="match status" value="1"/>
</dbReference>
<dbReference type="Pfam" id="PF16859">
    <property type="entry name" value="TetR_C_11"/>
    <property type="match status" value="1"/>
</dbReference>
<dbReference type="InterPro" id="IPR001647">
    <property type="entry name" value="HTH_TetR"/>
</dbReference>
<dbReference type="AlphaFoldDB" id="A0A327L9I7"/>
<evidence type="ECO:0000313" key="7">
    <source>
        <dbReference type="EMBL" id="RAI44378.1"/>
    </source>
</evidence>
<dbReference type="InterPro" id="IPR036271">
    <property type="entry name" value="Tet_transcr_reg_TetR-rel_C_sf"/>
</dbReference>
<comment type="caution">
    <text evidence="7">The sequence shown here is derived from an EMBL/GenBank/DDBJ whole genome shotgun (WGS) entry which is preliminary data.</text>
</comment>
<dbReference type="PANTHER" id="PTHR30055:SF226">
    <property type="entry name" value="HTH-TYPE TRANSCRIPTIONAL REGULATOR PKSA"/>
    <property type="match status" value="1"/>
</dbReference>
<dbReference type="GO" id="GO:0000976">
    <property type="term" value="F:transcription cis-regulatory region binding"/>
    <property type="evidence" value="ECO:0007669"/>
    <property type="project" value="TreeGrafter"/>
</dbReference>
<feature type="compositionally biased region" description="Basic and acidic residues" evidence="5">
    <location>
        <begin position="1"/>
        <end position="10"/>
    </location>
</feature>
<accession>A0A327L9I7</accession>
<dbReference type="EMBL" id="NPEX01000047">
    <property type="protein sequence ID" value="RAI44378.1"/>
    <property type="molecule type" value="Genomic_DNA"/>
</dbReference>
<dbReference type="SUPFAM" id="SSF46689">
    <property type="entry name" value="Homeodomain-like"/>
    <property type="match status" value="1"/>
</dbReference>
<evidence type="ECO:0000259" key="6">
    <source>
        <dbReference type="PROSITE" id="PS50977"/>
    </source>
</evidence>
<protein>
    <recommendedName>
        <fullName evidence="6">HTH tetR-type domain-containing protein</fullName>
    </recommendedName>
</protein>
<organism evidence="7 8">
    <name type="scientific">Rhodoplanes roseus</name>
    <dbReference type="NCBI Taxonomy" id="29409"/>
    <lineage>
        <taxon>Bacteria</taxon>
        <taxon>Pseudomonadati</taxon>
        <taxon>Pseudomonadota</taxon>
        <taxon>Alphaproteobacteria</taxon>
        <taxon>Hyphomicrobiales</taxon>
        <taxon>Nitrobacteraceae</taxon>
        <taxon>Rhodoplanes</taxon>
    </lineage>
</organism>
<dbReference type="InterPro" id="IPR009057">
    <property type="entry name" value="Homeodomain-like_sf"/>
</dbReference>
<keyword evidence="2 4" id="KW-0238">DNA-binding</keyword>
<dbReference type="PANTHER" id="PTHR30055">
    <property type="entry name" value="HTH-TYPE TRANSCRIPTIONAL REGULATOR RUTR"/>
    <property type="match status" value="1"/>
</dbReference>
<gene>
    <name evidence="7" type="ORF">CH341_09495</name>
</gene>
<dbReference type="InterPro" id="IPR050109">
    <property type="entry name" value="HTH-type_TetR-like_transc_reg"/>
</dbReference>
<dbReference type="PRINTS" id="PR00455">
    <property type="entry name" value="HTHTETR"/>
</dbReference>
<feature type="region of interest" description="Disordered" evidence="5">
    <location>
        <begin position="1"/>
        <end position="25"/>
    </location>
</feature>
<evidence type="ECO:0000256" key="5">
    <source>
        <dbReference type="SAM" id="MobiDB-lite"/>
    </source>
</evidence>
<evidence type="ECO:0000256" key="3">
    <source>
        <dbReference type="ARBA" id="ARBA00023163"/>
    </source>
</evidence>
<dbReference type="Gene3D" id="1.10.357.10">
    <property type="entry name" value="Tetracycline Repressor, domain 2"/>
    <property type="match status" value="1"/>
</dbReference>
<keyword evidence="3" id="KW-0804">Transcription</keyword>
<evidence type="ECO:0000256" key="1">
    <source>
        <dbReference type="ARBA" id="ARBA00023015"/>
    </source>
</evidence>
<sequence>MNAREIDRHSAARRGRRPSPEQTRKTEAAILAAAVELFLEVGFAETRMEEIAARADVAKGTLYRYFPTKAAMLEAVLTQVIAGPLVGISTLPFNEGEPVQAFLRRVLLPVLRKVKGSQLEGLFRLIIVEATRHPEIAAVYRRTVLDPMTAFLRSLAIRAREGGELRSNSTALERFPLLLMAPGLMATAWNGLHGKEDQISAGDAFEALLELVFLDEERGSALR</sequence>
<reference evidence="7 8" key="1">
    <citation type="submission" date="2017-07" db="EMBL/GenBank/DDBJ databases">
        <title>Draft Genome Sequences of Select Purple Nonsulfur Bacteria.</title>
        <authorList>
            <person name="Lasarre B."/>
            <person name="Mckinlay J.B."/>
        </authorList>
    </citation>
    <scope>NUCLEOTIDE SEQUENCE [LARGE SCALE GENOMIC DNA]</scope>
    <source>
        <strain evidence="7 8">DSM 5909</strain>
    </source>
</reference>
<proteinExistence type="predicted"/>
<dbReference type="FunFam" id="1.10.10.60:FF:000141">
    <property type="entry name" value="TetR family transcriptional regulator"/>
    <property type="match status" value="1"/>
</dbReference>
<dbReference type="GO" id="GO:0003700">
    <property type="term" value="F:DNA-binding transcription factor activity"/>
    <property type="evidence" value="ECO:0007669"/>
    <property type="project" value="TreeGrafter"/>
</dbReference>
<name>A0A327L9I7_9BRAD</name>
<evidence type="ECO:0000256" key="4">
    <source>
        <dbReference type="PROSITE-ProRule" id="PRU00335"/>
    </source>
</evidence>
<dbReference type="Pfam" id="PF00440">
    <property type="entry name" value="TetR_N"/>
    <property type="match status" value="1"/>
</dbReference>
<keyword evidence="1" id="KW-0805">Transcription regulation</keyword>
<evidence type="ECO:0000313" key="8">
    <source>
        <dbReference type="Proteomes" id="UP000249130"/>
    </source>
</evidence>